<proteinExistence type="predicted"/>
<dbReference type="PROSITE" id="PS50181">
    <property type="entry name" value="FBOX"/>
    <property type="match status" value="1"/>
</dbReference>
<evidence type="ECO:0000313" key="3">
    <source>
        <dbReference type="EMBL" id="KAL1643076.1"/>
    </source>
</evidence>
<comment type="caution">
    <text evidence="3">The sequence shown here is derived from an EMBL/GenBank/DDBJ whole genome shotgun (WGS) entry which is preliminary data.</text>
</comment>
<dbReference type="EMBL" id="JAKEKT020000029">
    <property type="protein sequence ID" value="KAL1643076.1"/>
    <property type="molecule type" value="Genomic_DNA"/>
</dbReference>
<reference evidence="3 4" key="1">
    <citation type="journal article" date="2023" name="Plant Dis.">
        <title>First Report of Diplodia intermedia Causing Canker and Dieback Diseases on Apple Trees in Canada.</title>
        <authorList>
            <person name="Ellouze W."/>
            <person name="Ilyukhin E."/>
            <person name="Sulman M."/>
            <person name="Ali S."/>
        </authorList>
    </citation>
    <scope>NUCLEOTIDE SEQUENCE [LARGE SCALE GENOMIC DNA]</scope>
    <source>
        <strain evidence="3 4">M45-28</strain>
    </source>
</reference>
<dbReference type="InterPro" id="IPR036047">
    <property type="entry name" value="F-box-like_dom_sf"/>
</dbReference>
<protein>
    <recommendedName>
        <fullName evidence="2">F-box domain-containing protein</fullName>
    </recommendedName>
</protein>
<organism evidence="3 4">
    <name type="scientific">Diplodia intermedia</name>
    <dbReference type="NCBI Taxonomy" id="856260"/>
    <lineage>
        <taxon>Eukaryota</taxon>
        <taxon>Fungi</taxon>
        <taxon>Dikarya</taxon>
        <taxon>Ascomycota</taxon>
        <taxon>Pezizomycotina</taxon>
        <taxon>Dothideomycetes</taxon>
        <taxon>Dothideomycetes incertae sedis</taxon>
        <taxon>Botryosphaeriales</taxon>
        <taxon>Botryosphaeriaceae</taxon>
        <taxon>Diplodia</taxon>
    </lineage>
</organism>
<dbReference type="Proteomes" id="UP001521184">
    <property type="component" value="Unassembled WGS sequence"/>
</dbReference>
<evidence type="ECO:0000259" key="2">
    <source>
        <dbReference type="PROSITE" id="PS50181"/>
    </source>
</evidence>
<gene>
    <name evidence="3" type="ORF">SLS58_005045</name>
</gene>
<accession>A0ABR3TRS0</accession>
<keyword evidence="4" id="KW-1185">Reference proteome</keyword>
<sequence length="373" mass="40918">MNPNTAPPADWLTRVSQPPPNGRSPISNVPREVFLVLMESLDCDGLCGMRGTCRELRDLVDKEFPQKHYPTLEAGFSMVGLRQLEKFATTTVFGPVLPSLIFNVSAFRATDYLPEAELWVEDHAGNVRARQRAVTDAFVPRLAAVLRRLPRLEEIELRDAFFDPWWAAHVAAAGTEPVASWAVHVLSRALLLAAADADVRLKHLTVLGDDFHMPGSVRSRRRRLPGALDAGGLAGLESLCVGLPLNVDDEAEYESLLEVIHGLPGVGTLALANAHGGFWRGTAVGANHLAAAVRLPNLREVSVTGLEVEARPVKRLLLRHAATLRRVYVAECFELDECCRLDCEPEIRDFAAERLALDPGQPVIVCDPDHFSS</sequence>
<dbReference type="InterPro" id="IPR001810">
    <property type="entry name" value="F-box_dom"/>
</dbReference>
<dbReference type="SUPFAM" id="SSF81383">
    <property type="entry name" value="F-box domain"/>
    <property type="match status" value="1"/>
</dbReference>
<evidence type="ECO:0000256" key="1">
    <source>
        <dbReference type="SAM" id="MobiDB-lite"/>
    </source>
</evidence>
<evidence type="ECO:0000313" key="4">
    <source>
        <dbReference type="Proteomes" id="UP001521184"/>
    </source>
</evidence>
<name>A0ABR3TRS0_9PEZI</name>
<feature type="region of interest" description="Disordered" evidence="1">
    <location>
        <begin position="1"/>
        <end position="26"/>
    </location>
</feature>
<feature type="domain" description="F-box" evidence="2">
    <location>
        <begin position="23"/>
        <end position="72"/>
    </location>
</feature>